<dbReference type="OrthoDB" id="5422841at2759"/>
<dbReference type="Proteomes" id="UP000317257">
    <property type="component" value="Unassembled WGS sequence"/>
</dbReference>
<evidence type="ECO:0000313" key="4">
    <source>
        <dbReference type="Proteomes" id="UP000317257"/>
    </source>
</evidence>
<comment type="caution">
    <text evidence="1">The sequence shown here is derived from an EMBL/GenBank/DDBJ whole genome shotgun (WGS) entry which is preliminary data.</text>
</comment>
<organism evidence="1 3">
    <name type="scientific">Metarhizium rileyi (strain RCEF 4871)</name>
    <name type="common">Nomuraea rileyi</name>
    <dbReference type="NCBI Taxonomy" id="1649241"/>
    <lineage>
        <taxon>Eukaryota</taxon>
        <taxon>Fungi</taxon>
        <taxon>Dikarya</taxon>
        <taxon>Ascomycota</taxon>
        <taxon>Pezizomycotina</taxon>
        <taxon>Sordariomycetes</taxon>
        <taxon>Hypocreomycetidae</taxon>
        <taxon>Hypocreales</taxon>
        <taxon>Clavicipitaceae</taxon>
        <taxon>Metarhizium</taxon>
    </lineage>
</organism>
<gene>
    <name evidence="2" type="ORF">ED733_004682</name>
    <name evidence="1" type="ORF">NOR_07799</name>
</gene>
<dbReference type="EMBL" id="SBHS01000012">
    <property type="protein sequence ID" value="TWU74262.1"/>
    <property type="molecule type" value="Genomic_DNA"/>
</dbReference>
<dbReference type="EMBL" id="AZHC01000039">
    <property type="protein sequence ID" value="OAA35782.1"/>
    <property type="molecule type" value="Genomic_DNA"/>
</dbReference>
<dbReference type="Proteomes" id="UP000243498">
    <property type="component" value="Unassembled WGS sequence"/>
</dbReference>
<keyword evidence="3" id="KW-1185">Reference proteome</keyword>
<reference evidence="2" key="3">
    <citation type="journal article" date="2019" name="Microbiol. Resour. Announc.">
        <title>Genome Sequence of Metarhizium rileyi, a Microbial Control Agent for Lepidoptera.</title>
        <authorList>
            <person name="Binneck E."/>
            <person name="Lastra C.C.L."/>
            <person name="Sosa-Gomez D.R."/>
        </authorList>
    </citation>
    <scope>NUCLEOTIDE SEQUENCE</scope>
    <source>
        <strain evidence="2">Cep018-CH2</strain>
    </source>
</reference>
<protein>
    <submittedName>
        <fullName evidence="1">Uncharacterized protein</fullName>
    </submittedName>
</protein>
<accession>A0A166XGD1</accession>
<reference evidence="4" key="2">
    <citation type="submission" date="2018-12" db="EMBL/GenBank/DDBJ databases">
        <title>The complete genome of Metarhizium rileyi, a key fungal pathogen of Lepidoptera.</title>
        <authorList>
            <person name="Binneck E."/>
            <person name="Lastra C.C.L."/>
            <person name="Sosa-Gomez D.R."/>
        </authorList>
    </citation>
    <scope>NUCLEOTIDE SEQUENCE [LARGE SCALE GENOMIC DNA]</scope>
    <source>
        <strain evidence="4">Cep018-CH2</strain>
    </source>
</reference>
<accession>A0A5C6G911</accession>
<evidence type="ECO:0000313" key="1">
    <source>
        <dbReference type="EMBL" id="OAA35782.1"/>
    </source>
</evidence>
<evidence type="ECO:0000313" key="3">
    <source>
        <dbReference type="Proteomes" id="UP000243498"/>
    </source>
</evidence>
<dbReference type="AlphaFoldDB" id="A0A166XGD1"/>
<proteinExistence type="predicted"/>
<evidence type="ECO:0000313" key="2">
    <source>
        <dbReference type="EMBL" id="TWU74262.1"/>
    </source>
</evidence>
<name>A0A166XGD1_METRR</name>
<dbReference type="STRING" id="1081105.A0A166XGD1"/>
<reference evidence="1 3" key="1">
    <citation type="journal article" date="2016" name="Genome Biol. Evol.">
        <title>Divergent and convergent evolution of fungal pathogenicity.</title>
        <authorList>
            <person name="Shang Y."/>
            <person name="Xiao G."/>
            <person name="Zheng P."/>
            <person name="Cen K."/>
            <person name="Zhan S."/>
            <person name="Wang C."/>
        </authorList>
    </citation>
    <scope>NUCLEOTIDE SEQUENCE [LARGE SCALE GENOMIC DNA]</scope>
    <source>
        <strain evidence="1 3">RCEF 4871</strain>
    </source>
</reference>
<sequence length="324" mass="36059">MAHVPDLDFPERHRDIEQGSAQQGIDLVQTPLVRQGASNPSGRPYINYVPQANSERLTLIQGDPDTFADIIGLIGEYEGVLDRHESLAVNLGAKLTGARLLKGIDGFFDGPIKTSSPQPVSAPISWLDVVAFAKTSPAKFILTEMPDGGRCCRFAYNNVHVEITEDDWRLISSGALDRFPLEHPFEEDETAELATLDILEQRASILYKKADEKKSRQWKLEASSNRSVRAAAQFQPLVRLARRPSTAIYDRTINQGEVMVDLVRRIVSQWSRPVQAICTVTASLSASSIHTVFTLPRRNATGYSDDEFCRKPRGDFAVSHMSQH</sequence>